<feature type="domain" description="DUF1707" evidence="3">
    <location>
        <begin position="7"/>
        <end position="57"/>
    </location>
</feature>
<proteinExistence type="predicted"/>
<keyword evidence="2" id="KW-1133">Transmembrane helix</keyword>
<dbReference type="Pfam" id="PF08044">
    <property type="entry name" value="DUF1707"/>
    <property type="match status" value="1"/>
</dbReference>
<name>A0ABV5JSK9_9ACTN</name>
<comment type="caution">
    <text evidence="4">The sequence shown here is derived from an EMBL/GenBank/DDBJ whole genome shotgun (WGS) entry which is preliminary data.</text>
</comment>
<dbReference type="InterPro" id="IPR012551">
    <property type="entry name" value="DUF1707_SHOCT-like"/>
</dbReference>
<evidence type="ECO:0000256" key="2">
    <source>
        <dbReference type="SAM" id="Phobius"/>
    </source>
</evidence>
<gene>
    <name evidence="4" type="ORF">ACFFVD_13010</name>
</gene>
<dbReference type="EMBL" id="JBHMDY010000008">
    <property type="protein sequence ID" value="MFB9260723.1"/>
    <property type="molecule type" value="Genomic_DNA"/>
</dbReference>
<accession>A0ABV5JSK9</accession>
<organism evidence="4 5">
    <name type="scientific">Dietzia aerolata</name>
    <dbReference type="NCBI Taxonomy" id="595984"/>
    <lineage>
        <taxon>Bacteria</taxon>
        <taxon>Bacillati</taxon>
        <taxon>Actinomycetota</taxon>
        <taxon>Actinomycetes</taxon>
        <taxon>Mycobacteriales</taxon>
        <taxon>Dietziaceae</taxon>
        <taxon>Dietzia</taxon>
    </lineage>
</organism>
<evidence type="ECO:0000313" key="5">
    <source>
        <dbReference type="Proteomes" id="UP001589700"/>
    </source>
</evidence>
<reference evidence="4 5" key="1">
    <citation type="submission" date="2024-09" db="EMBL/GenBank/DDBJ databases">
        <authorList>
            <person name="Sun Q."/>
            <person name="Mori K."/>
        </authorList>
    </citation>
    <scope>NUCLEOTIDE SEQUENCE [LARGE SCALE GENOMIC DNA]</scope>
    <source>
        <strain evidence="4 5">CCM 7659</strain>
    </source>
</reference>
<sequence length="278" mass="29196">MSPSRSRASDAQRTAVLQALDAAFAEGRLDHFEHFERTRTATRAKYVDDLRPLVADLRGGDDDLGLGAGREDDDDNATTGSPRTGRRGARIGIAVAVAVLAVFGGVVAASVSDGPAGSPGTDKWSAVTGEVGPGPLHTLDGMTQMLAAAEAEFGGQDIDTLGIHGDRASLMLEDPTEPGKRLIYVFRGQWQESNFDSHPAANTFRLSDIDPGVVVAAIDAAPAELGMDDDARTSHVSVYPDALGQPEFVVNISEGPGDPLGQVTVGVDGQVREIREPR</sequence>
<keyword evidence="5" id="KW-1185">Reference proteome</keyword>
<evidence type="ECO:0000259" key="3">
    <source>
        <dbReference type="Pfam" id="PF08044"/>
    </source>
</evidence>
<feature type="transmembrane region" description="Helical" evidence="2">
    <location>
        <begin position="91"/>
        <end position="111"/>
    </location>
</feature>
<feature type="region of interest" description="Disordered" evidence="1">
    <location>
        <begin position="61"/>
        <end position="86"/>
    </location>
</feature>
<dbReference type="RefSeq" id="WP_182631235.1">
    <property type="nucleotide sequence ID" value="NZ_JAALDM010000040.1"/>
</dbReference>
<keyword evidence="2" id="KW-0472">Membrane</keyword>
<keyword evidence="2" id="KW-0812">Transmembrane</keyword>
<dbReference type="Proteomes" id="UP001589700">
    <property type="component" value="Unassembled WGS sequence"/>
</dbReference>
<evidence type="ECO:0000256" key="1">
    <source>
        <dbReference type="SAM" id="MobiDB-lite"/>
    </source>
</evidence>
<protein>
    <submittedName>
        <fullName evidence="4">DUF1707 domain-containing protein</fullName>
    </submittedName>
</protein>
<evidence type="ECO:0000313" key="4">
    <source>
        <dbReference type="EMBL" id="MFB9260723.1"/>
    </source>
</evidence>